<dbReference type="AlphaFoldDB" id="A0A0L0W940"/>
<dbReference type="Proteomes" id="UP000037267">
    <property type="component" value="Unassembled WGS sequence"/>
</dbReference>
<dbReference type="RefSeq" id="WP_164492058.1">
    <property type="nucleotide sequence ID" value="NZ_LGSS01000010.1"/>
</dbReference>
<evidence type="ECO:0000313" key="2">
    <source>
        <dbReference type="Proteomes" id="UP000037267"/>
    </source>
</evidence>
<evidence type="ECO:0000313" key="1">
    <source>
        <dbReference type="EMBL" id="KNF08059.1"/>
    </source>
</evidence>
<protein>
    <submittedName>
        <fullName evidence="1">Uncharacterized protein</fullName>
    </submittedName>
</protein>
<organism evidence="1 2">
    <name type="scientific">Gottschalkia purinilytica</name>
    <name type="common">Clostridium purinilyticum</name>
    <dbReference type="NCBI Taxonomy" id="1503"/>
    <lineage>
        <taxon>Bacteria</taxon>
        <taxon>Bacillati</taxon>
        <taxon>Bacillota</taxon>
        <taxon>Tissierellia</taxon>
        <taxon>Tissierellales</taxon>
        <taxon>Gottschalkiaceae</taxon>
        <taxon>Gottschalkia</taxon>
    </lineage>
</organism>
<reference evidence="2" key="1">
    <citation type="submission" date="2015-07" db="EMBL/GenBank/DDBJ databases">
        <title>Draft genome sequence of the purine-degrading Gottschalkia purinilyticum DSM 1384 (formerly Clostridium purinilyticum).</title>
        <authorList>
            <person name="Poehlein A."/>
            <person name="Schiel-Bengelsdorf B."/>
            <person name="Bengelsdorf F.R."/>
            <person name="Daniel R."/>
            <person name="Duerre P."/>
        </authorList>
    </citation>
    <scope>NUCLEOTIDE SEQUENCE [LARGE SCALE GENOMIC DNA]</scope>
    <source>
        <strain evidence="2">DSM 1384</strain>
    </source>
</reference>
<name>A0A0L0W940_GOTPU</name>
<proteinExistence type="predicted"/>
<comment type="caution">
    <text evidence="1">The sequence shown here is derived from an EMBL/GenBank/DDBJ whole genome shotgun (WGS) entry which is preliminary data.</text>
</comment>
<dbReference type="EMBL" id="LGSS01000010">
    <property type="protein sequence ID" value="KNF08059.1"/>
    <property type="molecule type" value="Genomic_DNA"/>
</dbReference>
<accession>A0A0L0W940</accession>
<dbReference type="STRING" id="1503.CLPU_10c01140"/>
<sequence length="51" mass="5463">MSDIFVASVINQKSVNQSAQQVLVVIAAQVLNIIEAQFGFATNLDDDVINA</sequence>
<gene>
    <name evidence="1" type="ORF">CLPU_10c01140</name>
</gene>
<keyword evidence="2" id="KW-1185">Reference proteome</keyword>